<evidence type="ECO:0000256" key="2">
    <source>
        <dbReference type="ARBA" id="ARBA00022857"/>
    </source>
</evidence>
<protein>
    <submittedName>
        <fullName evidence="8">Aldo/keto reductase</fullName>
    </submittedName>
</protein>
<keyword evidence="2" id="KW-0521">NADP</keyword>
<evidence type="ECO:0000256" key="4">
    <source>
        <dbReference type="PIRSR" id="PIRSR000097-1"/>
    </source>
</evidence>
<evidence type="ECO:0000256" key="3">
    <source>
        <dbReference type="ARBA" id="ARBA00023002"/>
    </source>
</evidence>
<accession>A0A3P3VU84</accession>
<dbReference type="PANTHER" id="PTHR43827:SF3">
    <property type="entry name" value="NADP-DEPENDENT OXIDOREDUCTASE DOMAIN-CONTAINING PROTEIN"/>
    <property type="match status" value="1"/>
</dbReference>
<comment type="similarity">
    <text evidence="1">Belongs to the aldo/keto reductase family.</text>
</comment>
<dbReference type="FunFam" id="3.20.20.100:FF:000015">
    <property type="entry name" value="Oxidoreductase, aldo/keto reductase family"/>
    <property type="match status" value="1"/>
</dbReference>
<dbReference type="GO" id="GO:0016616">
    <property type="term" value="F:oxidoreductase activity, acting on the CH-OH group of donors, NAD or NADP as acceptor"/>
    <property type="evidence" value="ECO:0007669"/>
    <property type="project" value="UniProtKB-ARBA"/>
</dbReference>
<dbReference type="Gene3D" id="3.20.20.100">
    <property type="entry name" value="NADP-dependent oxidoreductase domain"/>
    <property type="match status" value="1"/>
</dbReference>
<proteinExistence type="inferred from homology"/>
<dbReference type="Pfam" id="PF00248">
    <property type="entry name" value="Aldo_ket_red"/>
    <property type="match status" value="1"/>
</dbReference>
<feature type="binding site" evidence="5">
    <location>
        <position position="111"/>
    </location>
    <ligand>
        <name>substrate</name>
    </ligand>
</feature>
<dbReference type="PROSITE" id="PS00062">
    <property type="entry name" value="ALDOKETO_REDUCTASE_2"/>
    <property type="match status" value="1"/>
</dbReference>
<dbReference type="InterPro" id="IPR020471">
    <property type="entry name" value="AKR"/>
</dbReference>
<dbReference type="PANTHER" id="PTHR43827">
    <property type="entry name" value="2,5-DIKETO-D-GLUCONIC ACID REDUCTASE"/>
    <property type="match status" value="1"/>
</dbReference>
<dbReference type="PROSITE" id="PS00798">
    <property type="entry name" value="ALDOKETO_REDUCTASE_1"/>
    <property type="match status" value="1"/>
</dbReference>
<feature type="active site" description="Proton donor" evidence="4">
    <location>
        <position position="53"/>
    </location>
</feature>
<dbReference type="PIRSF" id="PIRSF000097">
    <property type="entry name" value="AKR"/>
    <property type="match status" value="1"/>
</dbReference>
<sequence length="284" mass="31352">MTDETIPNIPLLYGTSIPQLGFGTYQIEADDAERAVLEAPELGYRHIDTARIYGNEEGVGRALAASGIPRDELYVTTKLWNDDQGAGRASEVLDASLERLGLDYVDLYLIHWPVPTVDQYVATWADFPALRESGRTRSIGVCNFHEDHLERLISETGEVPAVNQIEVHPLYVREELRAFCAERGIVVEAWSPIARAAAALFDQPVLAEIAAKHGRTIAQVVLRWHLQLGNVIFPKTNSVDRMRENLDLFGFELAADEMAAISALDLGDEGRVGPSSLTFGAPRD</sequence>
<reference evidence="8 9" key="1">
    <citation type="submission" date="2018-11" db="EMBL/GenBank/DDBJ databases">
        <title>YIM 102482-1 draft genome.</title>
        <authorList>
            <person name="Li G."/>
            <person name="Jiang Y."/>
        </authorList>
    </citation>
    <scope>NUCLEOTIDE SEQUENCE [LARGE SCALE GENOMIC DNA]</scope>
    <source>
        <strain evidence="8 9">YIM 102482-1</strain>
    </source>
</reference>
<evidence type="ECO:0000256" key="5">
    <source>
        <dbReference type="PIRSR" id="PIRSR000097-2"/>
    </source>
</evidence>
<evidence type="ECO:0000256" key="6">
    <source>
        <dbReference type="PIRSR" id="PIRSR000097-3"/>
    </source>
</evidence>
<dbReference type="Proteomes" id="UP000274391">
    <property type="component" value="Unassembled WGS sequence"/>
</dbReference>
<feature type="site" description="Lowers pKa of active site Tyr" evidence="6">
    <location>
        <position position="78"/>
    </location>
</feature>
<dbReference type="RefSeq" id="WP_124972474.1">
    <property type="nucleotide sequence ID" value="NZ_RQVS01000009.1"/>
</dbReference>
<dbReference type="EMBL" id="RQVS01000009">
    <property type="protein sequence ID" value="RRJ86365.1"/>
    <property type="molecule type" value="Genomic_DNA"/>
</dbReference>
<dbReference type="PRINTS" id="PR00069">
    <property type="entry name" value="ALDKETRDTASE"/>
</dbReference>
<dbReference type="InterPro" id="IPR023210">
    <property type="entry name" value="NADP_OxRdtase_dom"/>
</dbReference>
<organism evidence="8 9">
    <name type="scientific">Gulosibacter macacae</name>
    <dbReference type="NCBI Taxonomy" id="2488791"/>
    <lineage>
        <taxon>Bacteria</taxon>
        <taxon>Bacillati</taxon>
        <taxon>Actinomycetota</taxon>
        <taxon>Actinomycetes</taxon>
        <taxon>Micrococcales</taxon>
        <taxon>Microbacteriaceae</taxon>
        <taxon>Gulosibacter</taxon>
    </lineage>
</organism>
<feature type="domain" description="NADP-dependent oxidoreductase" evidence="7">
    <location>
        <begin position="20"/>
        <end position="264"/>
    </location>
</feature>
<comment type="caution">
    <text evidence="8">The sequence shown here is derived from an EMBL/GenBank/DDBJ whole genome shotgun (WGS) entry which is preliminary data.</text>
</comment>
<keyword evidence="9" id="KW-1185">Reference proteome</keyword>
<evidence type="ECO:0000313" key="8">
    <source>
        <dbReference type="EMBL" id="RRJ86365.1"/>
    </source>
</evidence>
<name>A0A3P3VU84_9MICO</name>
<dbReference type="OrthoDB" id="9804790at2"/>
<gene>
    <name evidence="8" type="ORF">EG850_08425</name>
</gene>
<keyword evidence="3" id="KW-0560">Oxidoreductase</keyword>
<evidence type="ECO:0000259" key="7">
    <source>
        <dbReference type="Pfam" id="PF00248"/>
    </source>
</evidence>
<dbReference type="AlphaFoldDB" id="A0A3P3VU84"/>
<dbReference type="InterPro" id="IPR018170">
    <property type="entry name" value="Aldo/ket_reductase_CS"/>
</dbReference>
<dbReference type="InterPro" id="IPR036812">
    <property type="entry name" value="NAD(P)_OxRdtase_dom_sf"/>
</dbReference>
<evidence type="ECO:0000313" key="9">
    <source>
        <dbReference type="Proteomes" id="UP000274391"/>
    </source>
</evidence>
<evidence type="ECO:0000256" key="1">
    <source>
        <dbReference type="ARBA" id="ARBA00007905"/>
    </source>
</evidence>
<dbReference type="SUPFAM" id="SSF51430">
    <property type="entry name" value="NAD(P)-linked oxidoreductase"/>
    <property type="match status" value="1"/>
</dbReference>